<dbReference type="Proteomes" id="UP001501758">
    <property type="component" value="Unassembled WGS sequence"/>
</dbReference>
<dbReference type="RefSeq" id="WP_299898409.1">
    <property type="nucleotide sequence ID" value="NZ_BAAAGE010000005.1"/>
</dbReference>
<dbReference type="EMBL" id="BAAAGE010000005">
    <property type="protein sequence ID" value="GAA0731390.1"/>
    <property type="molecule type" value="Genomic_DNA"/>
</dbReference>
<evidence type="ECO:0000256" key="1">
    <source>
        <dbReference type="SAM" id="Coils"/>
    </source>
</evidence>
<feature type="coiled-coil region" evidence="1">
    <location>
        <begin position="55"/>
        <end position="82"/>
    </location>
</feature>
<sequence>MKTIHETETRLKDFHFEMLTWKSSLQFIEGEVQFINQLLNSYVFEPNTPNLFERLQEFKTQIKTVQTELENIYLEISKQESELGGMMECDTMSCDIFYSDKHFSLKEKFDLFYKNYQFFKTKVFSYAGGVLKKKKK</sequence>
<protein>
    <submittedName>
        <fullName evidence="2">Uncharacterized protein</fullName>
    </submittedName>
</protein>
<keyword evidence="3" id="KW-1185">Reference proteome</keyword>
<proteinExistence type="predicted"/>
<name>A0ABP3UG87_9FLAO</name>
<keyword evidence="1" id="KW-0175">Coiled coil</keyword>
<gene>
    <name evidence="2" type="ORF">GCM10009430_43510</name>
</gene>
<organism evidence="2 3">
    <name type="scientific">Aquimarina litoralis</name>
    <dbReference type="NCBI Taxonomy" id="584605"/>
    <lineage>
        <taxon>Bacteria</taxon>
        <taxon>Pseudomonadati</taxon>
        <taxon>Bacteroidota</taxon>
        <taxon>Flavobacteriia</taxon>
        <taxon>Flavobacteriales</taxon>
        <taxon>Flavobacteriaceae</taxon>
        <taxon>Aquimarina</taxon>
    </lineage>
</organism>
<evidence type="ECO:0000313" key="2">
    <source>
        <dbReference type="EMBL" id="GAA0731390.1"/>
    </source>
</evidence>
<accession>A0ABP3UG87</accession>
<comment type="caution">
    <text evidence="2">The sequence shown here is derived from an EMBL/GenBank/DDBJ whole genome shotgun (WGS) entry which is preliminary data.</text>
</comment>
<reference evidence="3" key="1">
    <citation type="journal article" date="2019" name="Int. J. Syst. Evol. Microbiol.">
        <title>The Global Catalogue of Microorganisms (GCM) 10K type strain sequencing project: providing services to taxonomists for standard genome sequencing and annotation.</title>
        <authorList>
            <consortium name="The Broad Institute Genomics Platform"/>
            <consortium name="The Broad Institute Genome Sequencing Center for Infectious Disease"/>
            <person name="Wu L."/>
            <person name="Ma J."/>
        </authorList>
    </citation>
    <scope>NUCLEOTIDE SEQUENCE [LARGE SCALE GENOMIC DNA]</scope>
    <source>
        <strain evidence="3">JCM 15974</strain>
    </source>
</reference>
<evidence type="ECO:0000313" key="3">
    <source>
        <dbReference type="Proteomes" id="UP001501758"/>
    </source>
</evidence>